<dbReference type="GO" id="GO:0000271">
    <property type="term" value="P:polysaccharide biosynthetic process"/>
    <property type="evidence" value="ECO:0007669"/>
    <property type="project" value="InterPro"/>
</dbReference>
<dbReference type="Pfam" id="PF04138">
    <property type="entry name" value="GtrA_DPMS_TM"/>
    <property type="match status" value="1"/>
</dbReference>
<comment type="similarity">
    <text evidence="2">Belongs to the glycosyltransferase 2 family.</text>
</comment>
<evidence type="ECO:0000256" key="2">
    <source>
        <dbReference type="ARBA" id="ARBA00006739"/>
    </source>
</evidence>
<dbReference type="PANTHER" id="PTHR48090:SF7">
    <property type="entry name" value="RFBJ PROTEIN"/>
    <property type="match status" value="1"/>
</dbReference>
<dbReference type="eggNOG" id="COG2246">
    <property type="taxonomic scope" value="Bacteria"/>
</dbReference>
<keyword evidence="4 6" id="KW-1133">Transmembrane helix</keyword>
<keyword evidence="3 6" id="KW-0812">Transmembrane</keyword>
<dbReference type="InterPro" id="IPR007267">
    <property type="entry name" value="GtrA_DPMS_TM"/>
</dbReference>
<evidence type="ECO:0000259" key="7">
    <source>
        <dbReference type="Pfam" id="PF00535"/>
    </source>
</evidence>
<sequence length="359" mass="37313">MVVIPALAPDSALPDLVRRLAGRGIEIVVVDDGSGPGYDVVFDRCAVLGAVIAREAVNRGKGAALRRALALVQDLYPGAGVVTADADGQHALVDVLAVRDRLMGQGARGPERPLVLGVRTAERVGVPLRSRLGNAVSAALFRLAGGVRLADTQTGLRGIPAEHLDWARSLPGDRYEYETTMLLRAARGGIGLDSIAIRTVYLEGNASSHFRPLRDSLRVLAPMLAFAASGLLAFAVDTGLFVALMAATGLLWPSLIGARLVSAGVNFAVNRGLVFRARHAGATDSEGRSGRGRMLPDLLGYAAVAALVALGGGLGIDALMALGVPVLAAKVLADLSLFCVSYALQRAVVFGCRTGRTEA</sequence>
<dbReference type="Pfam" id="PF00535">
    <property type="entry name" value="Glycos_transf_2"/>
    <property type="match status" value="1"/>
</dbReference>
<accession>Z9JUC6</accession>
<feature type="transmembrane region" description="Helical" evidence="6">
    <location>
        <begin position="298"/>
        <end position="316"/>
    </location>
</feature>
<evidence type="ECO:0000313" key="10">
    <source>
        <dbReference type="Proteomes" id="UP000023067"/>
    </source>
</evidence>
<name>Z9JUC6_9MICO</name>
<evidence type="ECO:0000256" key="6">
    <source>
        <dbReference type="SAM" id="Phobius"/>
    </source>
</evidence>
<dbReference type="HOGENOM" id="CLU_033536_2_0_11"/>
<evidence type="ECO:0000313" key="9">
    <source>
        <dbReference type="EMBL" id="EWS81809.1"/>
    </source>
</evidence>
<dbReference type="InterPro" id="IPR029044">
    <property type="entry name" value="Nucleotide-diphossugar_trans"/>
</dbReference>
<gene>
    <name evidence="9" type="ORF">BF93_14970</name>
</gene>
<dbReference type="Gene3D" id="3.90.550.10">
    <property type="entry name" value="Spore Coat Polysaccharide Biosynthesis Protein SpsA, Chain A"/>
    <property type="match status" value="1"/>
</dbReference>
<evidence type="ECO:0008006" key="11">
    <source>
        <dbReference type="Google" id="ProtNLM"/>
    </source>
</evidence>
<protein>
    <recommendedName>
        <fullName evidence="11">Dolichyl-phosphate beta-D-mannosyltransferase</fullName>
    </recommendedName>
</protein>
<feature type="domain" description="GtrA/DPMS transmembrane" evidence="8">
    <location>
        <begin position="226"/>
        <end position="350"/>
    </location>
</feature>
<comment type="subcellular location">
    <subcellularLocation>
        <location evidence="1">Membrane</location>
        <topology evidence="1">Multi-pass membrane protein</topology>
    </subcellularLocation>
</comment>
<evidence type="ECO:0000256" key="5">
    <source>
        <dbReference type="ARBA" id="ARBA00023136"/>
    </source>
</evidence>
<keyword evidence="5 6" id="KW-0472">Membrane</keyword>
<dbReference type="InterPro" id="IPR001173">
    <property type="entry name" value="Glyco_trans_2-like"/>
</dbReference>
<dbReference type="GO" id="GO:0016020">
    <property type="term" value="C:membrane"/>
    <property type="evidence" value="ECO:0007669"/>
    <property type="project" value="UniProtKB-SubCell"/>
</dbReference>
<dbReference type="PATRIC" id="fig|396014.3.peg.1341"/>
<proteinExistence type="inferred from homology"/>
<keyword evidence="10" id="KW-1185">Reference proteome</keyword>
<dbReference type="EMBL" id="JDYK01000005">
    <property type="protein sequence ID" value="EWS81809.1"/>
    <property type="molecule type" value="Genomic_DNA"/>
</dbReference>
<organism evidence="9 10">
    <name type="scientific">Brachybacterium phenoliresistens</name>
    <dbReference type="NCBI Taxonomy" id="396014"/>
    <lineage>
        <taxon>Bacteria</taxon>
        <taxon>Bacillati</taxon>
        <taxon>Actinomycetota</taxon>
        <taxon>Actinomycetes</taxon>
        <taxon>Micrococcales</taxon>
        <taxon>Dermabacteraceae</taxon>
        <taxon>Brachybacterium</taxon>
    </lineage>
</organism>
<evidence type="ECO:0000256" key="3">
    <source>
        <dbReference type="ARBA" id="ARBA00022692"/>
    </source>
</evidence>
<dbReference type="STRING" id="396014.BF93_14970"/>
<feature type="transmembrane region" description="Helical" evidence="6">
    <location>
        <begin position="219"/>
        <end position="244"/>
    </location>
</feature>
<dbReference type="InterPro" id="IPR050256">
    <property type="entry name" value="Glycosyltransferase_2"/>
</dbReference>
<dbReference type="PANTHER" id="PTHR48090">
    <property type="entry name" value="UNDECAPRENYL-PHOSPHATE 4-DEOXY-4-FORMAMIDO-L-ARABINOSE TRANSFERASE-RELATED"/>
    <property type="match status" value="1"/>
</dbReference>
<feature type="domain" description="Glycosyltransferase 2-like" evidence="7">
    <location>
        <begin position="2"/>
        <end position="91"/>
    </location>
</feature>
<dbReference type="eggNOG" id="COG1216">
    <property type="taxonomic scope" value="Bacteria"/>
</dbReference>
<dbReference type="CDD" id="cd04179">
    <property type="entry name" value="DPM_DPG-synthase_like"/>
    <property type="match status" value="1"/>
</dbReference>
<evidence type="ECO:0000259" key="8">
    <source>
        <dbReference type="Pfam" id="PF04138"/>
    </source>
</evidence>
<evidence type="ECO:0000256" key="4">
    <source>
        <dbReference type="ARBA" id="ARBA00022989"/>
    </source>
</evidence>
<dbReference type="SUPFAM" id="SSF53448">
    <property type="entry name" value="Nucleotide-diphospho-sugar transferases"/>
    <property type="match status" value="1"/>
</dbReference>
<dbReference type="AlphaFoldDB" id="Z9JUC6"/>
<comment type="caution">
    <text evidence="9">The sequence shown here is derived from an EMBL/GenBank/DDBJ whole genome shotgun (WGS) entry which is preliminary data.</text>
</comment>
<evidence type="ECO:0000256" key="1">
    <source>
        <dbReference type="ARBA" id="ARBA00004141"/>
    </source>
</evidence>
<reference evidence="9 10" key="1">
    <citation type="submission" date="2014-02" db="EMBL/GenBank/DDBJ databases">
        <title>Genome sequence of Brachybacterium phenoliresistens strain W13A50.</title>
        <authorList>
            <person name="Wang X."/>
        </authorList>
    </citation>
    <scope>NUCLEOTIDE SEQUENCE [LARGE SCALE GENOMIC DNA]</scope>
    <source>
        <strain evidence="9 10">W13A50</strain>
    </source>
</reference>
<dbReference type="Proteomes" id="UP000023067">
    <property type="component" value="Unassembled WGS sequence"/>
</dbReference>